<keyword evidence="3" id="KW-1185">Reference proteome</keyword>
<protein>
    <submittedName>
        <fullName evidence="2">Uncharacterized protein</fullName>
    </submittedName>
</protein>
<keyword evidence="1" id="KW-0812">Transmembrane</keyword>
<proteinExistence type="predicted"/>
<evidence type="ECO:0000256" key="1">
    <source>
        <dbReference type="SAM" id="Phobius"/>
    </source>
</evidence>
<gene>
    <name evidence="2" type="ORF">KIN20_001934</name>
</gene>
<keyword evidence="1" id="KW-1133">Transmembrane helix</keyword>
<organism evidence="2 3">
    <name type="scientific">Parelaphostrongylus tenuis</name>
    <name type="common">Meningeal worm</name>
    <dbReference type="NCBI Taxonomy" id="148309"/>
    <lineage>
        <taxon>Eukaryota</taxon>
        <taxon>Metazoa</taxon>
        <taxon>Ecdysozoa</taxon>
        <taxon>Nematoda</taxon>
        <taxon>Chromadorea</taxon>
        <taxon>Rhabditida</taxon>
        <taxon>Rhabditina</taxon>
        <taxon>Rhabditomorpha</taxon>
        <taxon>Strongyloidea</taxon>
        <taxon>Metastrongylidae</taxon>
        <taxon>Parelaphostrongylus</taxon>
    </lineage>
</organism>
<keyword evidence="1" id="KW-0472">Membrane</keyword>
<reference evidence="2" key="1">
    <citation type="submission" date="2021-06" db="EMBL/GenBank/DDBJ databases">
        <title>Parelaphostrongylus tenuis whole genome reference sequence.</title>
        <authorList>
            <person name="Garwood T.J."/>
            <person name="Larsen P.A."/>
            <person name="Fountain-Jones N.M."/>
            <person name="Garbe J.R."/>
            <person name="Macchietto M.G."/>
            <person name="Kania S.A."/>
            <person name="Gerhold R.W."/>
            <person name="Richards J.E."/>
            <person name="Wolf T.M."/>
        </authorList>
    </citation>
    <scope>NUCLEOTIDE SEQUENCE</scope>
    <source>
        <strain evidence="2">MNPRO001-30</strain>
        <tissue evidence="2">Meninges</tissue>
    </source>
</reference>
<dbReference type="AlphaFoldDB" id="A0AAD5MDJ6"/>
<evidence type="ECO:0000313" key="2">
    <source>
        <dbReference type="EMBL" id="KAJ1347001.1"/>
    </source>
</evidence>
<dbReference type="EMBL" id="JAHQIW010000251">
    <property type="protein sequence ID" value="KAJ1347001.1"/>
    <property type="molecule type" value="Genomic_DNA"/>
</dbReference>
<accession>A0AAD5MDJ6</accession>
<name>A0AAD5MDJ6_PARTN</name>
<feature type="transmembrane region" description="Helical" evidence="1">
    <location>
        <begin position="116"/>
        <end position="134"/>
    </location>
</feature>
<evidence type="ECO:0000313" key="3">
    <source>
        <dbReference type="Proteomes" id="UP001196413"/>
    </source>
</evidence>
<sequence length="137" mass="15745">MHISSLLTFTTISMVTQTNQEIDHKLILDEDISVFNSIRSLVKRRAGNGDRTDRPKVAWVPIETRNISEVVSKILEGNEERLVRIGKMLTESYEKMARDTEEGQAKIRQLEENSSIYCISAILITIFVTFHLMITYL</sequence>
<comment type="caution">
    <text evidence="2">The sequence shown here is derived from an EMBL/GenBank/DDBJ whole genome shotgun (WGS) entry which is preliminary data.</text>
</comment>
<dbReference type="Proteomes" id="UP001196413">
    <property type="component" value="Unassembled WGS sequence"/>
</dbReference>